<comment type="caution">
    <text evidence="1">The sequence shown here is derived from an EMBL/GenBank/DDBJ whole genome shotgun (WGS) entry which is preliminary data.</text>
</comment>
<gene>
    <name evidence="1" type="ORF">PsorP6_016845</name>
</gene>
<evidence type="ECO:0000313" key="1">
    <source>
        <dbReference type="EMBL" id="KAI9916567.1"/>
    </source>
</evidence>
<name>A0ACC0WCT4_9STRA</name>
<organism evidence="1 2">
    <name type="scientific">Peronosclerospora sorghi</name>
    <dbReference type="NCBI Taxonomy" id="230839"/>
    <lineage>
        <taxon>Eukaryota</taxon>
        <taxon>Sar</taxon>
        <taxon>Stramenopiles</taxon>
        <taxon>Oomycota</taxon>
        <taxon>Peronosporomycetes</taxon>
        <taxon>Peronosporales</taxon>
        <taxon>Peronosporaceae</taxon>
        <taxon>Peronosclerospora</taxon>
    </lineage>
</organism>
<dbReference type="Proteomes" id="UP001163321">
    <property type="component" value="Chromosome 2"/>
</dbReference>
<keyword evidence="2" id="KW-1185">Reference proteome</keyword>
<dbReference type="EMBL" id="CM047581">
    <property type="protein sequence ID" value="KAI9916567.1"/>
    <property type="molecule type" value="Genomic_DNA"/>
</dbReference>
<proteinExistence type="predicted"/>
<reference evidence="1 2" key="1">
    <citation type="journal article" date="2022" name="bioRxiv">
        <title>The genome of the oomycete Peronosclerospora sorghi, a cosmopolitan pathogen of maize and sorghum, is inflated with dispersed pseudogenes.</title>
        <authorList>
            <person name="Fletcher K."/>
            <person name="Martin F."/>
            <person name="Isakeit T."/>
            <person name="Cavanaugh K."/>
            <person name="Magill C."/>
            <person name="Michelmore R."/>
        </authorList>
    </citation>
    <scope>NUCLEOTIDE SEQUENCE [LARGE SCALE GENOMIC DNA]</scope>
    <source>
        <strain evidence="1">P6</strain>
    </source>
</reference>
<protein>
    <submittedName>
        <fullName evidence="1">Uncharacterized protein</fullName>
    </submittedName>
</protein>
<evidence type="ECO:0000313" key="2">
    <source>
        <dbReference type="Proteomes" id="UP001163321"/>
    </source>
</evidence>
<accession>A0ACC0WCT4</accession>
<sequence length="395" mass="43905">MIAANLDATLVLVGCQSLVQIDGKMVGDPVEEASIRAIDFSYDASTRQCRPNKDLERARERRWGQAINQKDISVQILHRHHFSSKLQRMSVVAKVHLGSKGMCVRSLVKGSPEAVATLLVPKSIPEWYWPTYQSLARRGMRVLALAYKDIHGRPSEAEVAQHPRAWAEINLQFAGFAVFQCLVRKDSGEVLKVLKDSSHLVSMITGDATLTAIHVSKEVGIITRPALVLSENALSRDRLKWSHAADDSVLAPYKSGDINVLVKKYDLCVNRKPLLSAGEVDDMIWKNLNHIRVFARMTPELKEKVLTLLKTHGHHTLMCGDGGNDVDQVVIVGFGVTLLGVAGALGIYLPRYSTLAQRGRERTSEHRRSVEKGEVAAEPDKPSSSMWKNINKRQQ</sequence>